<dbReference type="EMBL" id="OU015567">
    <property type="protein sequence ID" value="CAG5111846.1"/>
    <property type="molecule type" value="Genomic_DNA"/>
</dbReference>
<dbReference type="Proteomes" id="UP001158576">
    <property type="component" value="Chromosome 2"/>
</dbReference>
<sequence length="223" mass="24859">MKMEVDQDSVASKQETPWYMGKAANRVIYYPPAKSAPHPDDVEMKEQESKKRKRKAANKKENDPCGKGRVSSIHISLDFYYHNLKLESARKPAVSVPAPFLHTAADELVRQAEKQNKPVTSPPSTGRPVKIPTFSTPYIGSVFTKNKKEEEHDGIKGIDKKLVDIIENEIMNTKKNMSWDDIAGLKTAKEAINYAVIAPMKRPDLFTGIRSAPKGVLLFGPPG</sequence>
<dbReference type="InterPro" id="IPR027417">
    <property type="entry name" value="P-loop_NTPase"/>
</dbReference>
<protein>
    <submittedName>
        <fullName evidence="2">Oidioi.mRNA.OKI2018_I69.chr2.g6117.t1.cds</fullName>
    </submittedName>
</protein>
<gene>
    <name evidence="2" type="ORF">OKIOD_LOCUS14882</name>
</gene>
<keyword evidence="3" id="KW-1185">Reference proteome</keyword>
<proteinExistence type="predicted"/>
<dbReference type="PANTHER" id="PTHR23074:SF83">
    <property type="entry name" value="VACUOLAR PROTEIN SORTING-ASSOCIATED PROTEIN 4A"/>
    <property type="match status" value="1"/>
</dbReference>
<accession>A0ABN7T2Y6</accession>
<organism evidence="2 3">
    <name type="scientific">Oikopleura dioica</name>
    <name type="common">Tunicate</name>
    <dbReference type="NCBI Taxonomy" id="34765"/>
    <lineage>
        <taxon>Eukaryota</taxon>
        <taxon>Metazoa</taxon>
        <taxon>Chordata</taxon>
        <taxon>Tunicata</taxon>
        <taxon>Appendicularia</taxon>
        <taxon>Copelata</taxon>
        <taxon>Oikopleuridae</taxon>
        <taxon>Oikopleura</taxon>
    </lineage>
</organism>
<name>A0ABN7T2Y6_OIKDI</name>
<evidence type="ECO:0000313" key="3">
    <source>
        <dbReference type="Proteomes" id="UP001158576"/>
    </source>
</evidence>
<dbReference type="SUPFAM" id="SSF52540">
    <property type="entry name" value="P-loop containing nucleoside triphosphate hydrolases"/>
    <property type="match status" value="1"/>
</dbReference>
<evidence type="ECO:0000256" key="1">
    <source>
        <dbReference type="SAM" id="MobiDB-lite"/>
    </source>
</evidence>
<feature type="region of interest" description="Disordered" evidence="1">
    <location>
        <begin position="30"/>
        <end position="68"/>
    </location>
</feature>
<dbReference type="PANTHER" id="PTHR23074">
    <property type="entry name" value="AAA DOMAIN-CONTAINING"/>
    <property type="match status" value="1"/>
</dbReference>
<evidence type="ECO:0000313" key="2">
    <source>
        <dbReference type="EMBL" id="CAG5111846.1"/>
    </source>
</evidence>
<reference evidence="2 3" key="1">
    <citation type="submission" date="2021-04" db="EMBL/GenBank/DDBJ databases">
        <authorList>
            <person name="Bliznina A."/>
        </authorList>
    </citation>
    <scope>NUCLEOTIDE SEQUENCE [LARGE SCALE GENOMIC DNA]</scope>
</reference>
<feature type="compositionally biased region" description="Basic and acidic residues" evidence="1">
    <location>
        <begin position="37"/>
        <end position="49"/>
    </location>
</feature>
<dbReference type="InterPro" id="IPR050304">
    <property type="entry name" value="MT-severing_AAA_ATPase"/>
</dbReference>
<dbReference type="Gene3D" id="3.40.50.300">
    <property type="entry name" value="P-loop containing nucleotide triphosphate hydrolases"/>
    <property type="match status" value="1"/>
</dbReference>